<evidence type="ECO:0000256" key="1">
    <source>
        <dbReference type="ARBA" id="ARBA00004323"/>
    </source>
</evidence>
<evidence type="ECO:0000256" key="4">
    <source>
        <dbReference type="ARBA" id="ARBA00022679"/>
    </source>
</evidence>
<evidence type="ECO:0000256" key="3">
    <source>
        <dbReference type="ARBA" id="ARBA00022676"/>
    </source>
</evidence>
<gene>
    <name evidence="12" type="primary">LOC100374649</name>
</gene>
<organism evidence="11 12">
    <name type="scientific">Saccoglossus kowalevskii</name>
    <name type="common">Acorn worm</name>
    <dbReference type="NCBI Taxonomy" id="10224"/>
    <lineage>
        <taxon>Eukaryota</taxon>
        <taxon>Metazoa</taxon>
        <taxon>Hemichordata</taxon>
        <taxon>Enteropneusta</taxon>
        <taxon>Harrimaniidae</taxon>
        <taxon>Saccoglossus</taxon>
    </lineage>
</organism>
<proteinExistence type="inferred from homology"/>
<evidence type="ECO:0000313" key="11">
    <source>
        <dbReference type="Proteomes" id="UP000694865"/>
    </source>
</evidence>
<reference evidence="12" key="1">
    <citation type="submission" date="2025-08" db="UniProtKB">
        <authorList>
            <consortium name="RefSeq"/>
        </authorList>
    </citation>
    <scope>IDENTIFICATION</scope>
    <source>
        <tissue evidence="12">Testes</tissue>
    </source>
</reference>
<dbReference type="InterPro" id="IPR002659">
    <property type="entry name" value="Glyco_trans_31"/>
</dbReference>
<evidence type="ECO:0000256" key="5">
    <source>
        <dbReference type="ARBA" id="ARBA00022692"/>
    </source>
</evidence>
<accession>A0ABM0GYA4</accession>
<keyword evidence="4" id="KW-0808">Transferase</keyword>
<dbReference type="PANTHER" id="PTHR11214">
    <property type="entry name" value="BETA-1,3-N-ACETYLGLUCOSAMINYLTRANSFERASE"/>
    <property type="match status" value="1"/>
</dbReference>
<dbReference type="PANTHER" id="PTHR11214:SF314">
    <property type="entry name" value="HEXOSYLTRANSFERASE"/>
    <property type="match status" value="1"/>
</dbReference>
<dbReference type="Pfam" id="PF01762">
    <property type="entry name" value="Galactosyl_T"/>
    <property type="match status" value="1"/>
</dbReference>
<evidence type="ECO:0000256" key="8">
    <source>
        <dbReference type="ARBA" id="ARBA00023034"/>
    </source>
</evidence>
<dbReference type="Proteomes" id="UP000694865">
    <property type="component" value="Unplaced"/>
</dbReference>
<evidence type="ECO:0000256" key="2">
    <source>
        <dbReference type="ARBA" id="ARBA00008661"/>
    </source>
</evidence>
<name>A0ABM0GYA4_SACKO</name>
<comment type="subcellular location">
    <subcellularLocation>
        <location evidence="1 10">Golgi apparatus membrane</location>
        <topology evidence="1 10">Single-pass type II membrane protein</topology>
    </subcellularLocation>
</comment>
<feature type="transmembrane region" description="Helical" evidence="10">
    <location>
        <begin position="14"/>
        <end position="36"/>
    </location>
</feature>
<keyword evidence="9 10" id="KW-0472">Membrane</keyword>
<keyword evidence="3 10" id="KW-0328">Glycosyltransferase</keyword>
<keyword evidence="7 10" id="KW-1133">Transmembrane helix</keyword>
<dbReference type="GeneID" id="100374649"/>
<protein>
    <recommendedName>
        <fullName evidence="10">Hexosyltransferase</fullName>
        <ecNumber evidence="10">2.4.1.-</ecNumber>
    </recommendedName>
</protein>
<evidence type="ECO:0000256" key="9">
    <source>
        <dbReference type="ARBA" id="ARBA00023136"/>
    </source>
</evidence>
<dbReference type="PROSITE" id="PS51257">
    <property type="entry name" value="PROKAR_LIPOPROTEIN"/>
    <property type="match status" value="1"/>
</dbReference>
<sequence length="386" mass="44472">MAKKYRNTGRKRNVLLLFLLVSCNVFILMATLYQLLESKQLLEESVTASTELTNDVSSYFAGSGDDEFSDPTQWSITKTQEQFSAILSNYTLTGSNVNNFDFPYLFNPSGICNVPRSINNVFVLMMTPISPLKADKRAVIRNVRGRLKEVDGYQIRHVFVMGRPTVNVSSILNTLKLESDTFMDLVVLDFDDSYYNLTLKTMMLLRWAVTYCPNAKYVMKVDDDVFVNLDNLIPLLSEAPREGYAVGYVYVQSKPIRKTWNKWYVSEEEWSYEFYPPYPTGPAYVLSMDVARAVLKSARRIRMFRMEDVYIGMNLLKLSIKPVHHNGFDRYGICQSLPCCVRNVIATHYITSVRMATLPRRMEQLNYTKSCHATKVIKKIHRLELS</sequence>
<dbReference type="EC" id="2.4.1.-" evidence="10"/>
<dbReference type="Gene3D" id="3.90.550.50">
    <property type="match status" value="1"/>
</dbReference>
<comment type="similarity">
    <text evidence="2 10">Belongs to the glycosyltransferase 31 family.</text>
</comment>
<keyword evidence="11" id="KW-1185">Reference proteome</keyword>
<evidence type="ECO:0000256" key="10">
    <source>
        <dbReference type="RuleBase" id="RU363063"/>
    </source>
</evidence>
<keyword evidence="5 10" id="KW-0812">Transmembrane</keyword>
<evidence type="ECO:0000313" key="12">
    <source>
        <dbReference type="RefSeq" id="XP_002740042.1"/>
    </source>
</evidence>
<evidence type="ECO:0000256" key="7">
    <source>
        <dbReference type="ARBA" id="ARBA00022989"/>
    </source>
</evidence>
<evidence type="ECO:0000256" key="6">
    <source>
        <dbReference type="ARBA" id="ARBA00022968"/>
    </source>
</evidence>
<keyword evidence="8 10" id="KW-0333">Golgi apparatus</keyword>
<dbReference type="RefSeq" id="XP_002740042.1">
    <property type="nucleotide sequence ID" value="XM_002739996.1"/>
</dbReference>
<keyword evidence="6 10" id="KW-0735">Signal-anchor</keyword>